<dbReference type="PANTHER" id="PTHR11614">
    <property type="entry name" value="PHOSPHOLIPASE-RELATED"/>
    <property type="match status" value="1"/>
</dbReference>
<dbReference type="InterPro" id="IPR029058">
    <property type="entry name" value="AB_hydrolase_fold"/>
</dbReference>
<accession>A0ABN3UTA9</accession>
<gene>
    <name evidence="2" type="ORF">GCM10010439_70940</name>
</gene>
<name>A0ABN3UTA9_9ACTN</name>
<sequence length="314" mass="34824">MEDVLGPGYEAVELPLGRDSEGEVVATLVSRRRAEPTRRAVLYVHGFVDYFFQTHLADFYLEQGFDFYALDLRKYGRSLRPYQTPNMIDSLSEYFTEIDEAVRIIREDHDVLLVNGHSTGGLITALWADRVKGRGLVQGLFLNSPFFDLNESAPNRLAGTGLARALRGVRPTAKLPAGLSPVYVRTIHRGHQGEWDFDLALKPLKGFPVRAGWLAAIRRGQKRLHAGLAIDVPVLVMCSARTVPAKPGGDGITGSDIVLDVEHIARWSPRLGRHLTLVRIEGGLHDLVLSARPARDRVFAELTRWIGAHLPAKG</sequence>
<dbReference type="Proteomes" id="UP001501842">
    <property type="component" value="Unassembled WGS sequence"/>
</dbReference>
<evidence type="ECO:0000313" key="3">
    <source>
        <dbReference type="Proteomes" id="UP001501842"/>
    </source>
</evidence>
<keyword evidence="2" id="KW-0378">Hydrolase</keyword>
<keyword evidence="3" id="KW-1185">Reference proteome</keyword>
<evidence type="ECO:0000313" key="2">
    <source>
        <dbReference type="EMBL" id="GAA2738130.1"/>
    </source>
</evidence>
<feature type="domain" description="Serine aminopeptidase S33" evidence="1">
    <location>
        <begin position="36"/>
        <end position="240"/>
    </location>
</feature>
<organism evidence="2 3">
    <name type="scientific">Actinocorallia aurantiaca</name>
    <dbReference type="NCBI Taxonomy" id="46204"/>
    <lineage>
        <taxon>Bacteria</taxon>
        <taxon>Bacillati</taxon>
        <taxon>Actinomycetota</taxon>
        <taxon>Actinomycetes</taxon>
        <taxon>Streptosporangiales</taxon>
        <taxon>Thermomonosporaceae</taxon>
        <taxon>Actinocorallia</taxon>
    </lineage>
</organism>
<dbReference type="Gene3D" id="3.40.50.1820">
    <property type="entry name" value="alpha/beta hydrolase"/>
    <property type="match status" value="1"/>
</dbReference>
<dbReference type="Pfam" id="PF12146">
    <property type="entry name" value="Hydrolase_4"/>
    <property type="match status" value="1"/>
</dbReference>
<dbReference type="GO" id="GO:0016787">
    <property type="term" value="F:hydrolase activity"/>
    <property type="evidence" value="ECO:0007669"/>
    <property type="project" value="UniProtKB-KW"/>
</dbReference>
<proteinExistence type="predicted"/>
<evidence type="ECO:0000259" key="1">
    <source>
        <dbReference type="Pfam" id="PF12146"/>
    </source>
</evidence>
<dbReference type="RefSeq" id="WP_344457725.1">
    <property type="nucleotide sequence ID" value="NZ_BAAATZ010000037.1"/>
</dbReference>
<dbReference type="InterPro" id="IPR051044">
    <property type="entry name" value="MAG_DAG_Lipase"/>
</dbReference>
<reference evidence="2 3" key="1">
    <citation type="journal article" date="2019" name="Int. J. Syst. Evol. Microbiol.">
        <title>The Global Catalogue of Microorganisms (GCM) 10K type strain sequencing project: providing services to taxonomists for standard genome sequencing and annotation.</title>
        <authorList>
            <consortium name="The Broad Institute Genomics Platform"/>
            <consortium name="The Broad Institute Genome Sequencing Center for Infectious Disease"/>
            <person name="Wu L."/>
            <person name="Ma J."/>
        </authorList>
    </citation>
    <scope>NUCLEOTIDE SEQUENCE [LARGE SCALE GENOMIC DNA]</scope>
    <source>
        <strain evidence="2 3">JCM 8201</strain>
    </source>
</reference>
<comment type="caution">
    <text evidence="2">The sequence shown here is derived from an EMBL/GenBank/DDBJ whole genome shotgun (WGS) entry which is preliminary data.</text>
</comment>
<dbReference type="InterPro" id="IPR022742">
    <property type="entry name" value="Hydrolase_4"/>
</dbReference>
<dbReference type="EMBL" id="BAAATZ010000037">
    <property type="protein sequence ID" value="GAA2738130.1"/>
    <property type="molecule type" value="Genomic_DNA"/>
</dbReference>
<dbReference type="SUPFAM" id="SSF53474">
    <property type="entry name" value="alpha/beta-Hydrolases"/>
    <property type="match status" value="1"/>
</dbReference>
<protein>
    <submittedName>
        <fullName evidence="2">Alpha/beta hydrolase</fullName>
    </submittedName>
</protein>